<comment type="caution">
    <text evidence="1">The sequence shown here is derived from an EMBL/GenBank/DDBJ whole genome shotgun (WGS) entry which is preliminary data.</text>
</comment>
<dbReference type="EMBL" id="QTSX02006568">
    <property type="protein sequence ID" value="KAJ9053023.1"/>
    <property type="molecule type" value="Genomic_DNA"/>
</dbReference>
<name>A0ACC2RSM0_9FUNG</name>
<evidence type="ECO:0000313" key="1">
    <source>
        <dbReference type="EMBL" id="KAJ9053023.1"/>
    </source>
</evidence>
<dbReference type="Proteomes" id="UP001165960">
    <property type="component" value="Unassembled WGS sequence"/>
</dbReference>
<gene>
    <name evidence="1" type="ORF">DSO57_1028279</name>
</gene>
<reference evidence="1" key="1">
    <citation type="submission" date="2022-04" db="EMBL/GenBank/DDBJ databases">
        <title>Genome of the entomopathogenic fungus Entomophthora muscae.</title>
        <authorList>
            <person name="Elya C."/>
            <person name="Lovett B.R."/>
            <person name="Lee E."/>
            <person name="Macias A.M."/>
            <person name="Hajek A.E."/>
            <person name="De Bivort B.L."/>
            <person name="Kasson M.T."/>
            <person name="De Fine Licht H.H."/>
            <person name="Stajich J.E."/>
        </authorList>
    </citation>
    <scope>NUCLEOTIDE SEQUENCE</scope>
    <source>
        <strain evidence="1">Berkeley</strain>
    </source>
</reference>
<proteinExistence type="predicted"/>
<protein>
    <submittedName>
        <fullName evidence="1">Uncharacterized protein</fullName>
    </submittedName>
</protein>
<keyword evidence="2" id="KW-1185">Reference proteome</keyword>
<sequence length="184" mass="19962">MQTLSGYKFKYKFVKGELNILPDLLSCNLTMYPVRGNKDPQFSVIPESLVLLAPGPSPPHTPATASAATPQLLVIGPTPSSEAAPPLALPGMLLYDVLVAQHSSLDSQAICSKLSPDSASNEPYTLKDGIIYQNNKVWVPKELQPCVMIEHHDPPLFGHPGTKKLLELIRHTYSWVGITKAVGP</sequence>
<accession>A0ACC2RSM0</accession>
<organism evidence="1 2">
    <name type="scientific">Entomophthora muscae</name>
    <dbReference type="NCBI Taxonomy" id="34485"/>
    <lineage>
        <taxon>Eukaryota</taxon>
        <taxon>Fungi</taxon>
        <taxon>Fungi incertae sedis</taxon>
        <taxon>Zoopagomycota</taxon>
        <taxon>Entomophthoromycotina</taxon>
        <taxon>Entomophthoromycetes</taxon>
        <taxon>Entomophthorales</taxon>
        <taxon>Entomophthoraceae</taxon>
        <taxon>Entomophthora</taxon>
    </lineage>
</organism>
<evidence type="ECO:0000313" key="2">
    <source>
        <dbReference type="Proteomes" id="UP001165960"/>
    </source>
</evidence>